<dbReference type="STRING" id="1314800.A0A1B7MLD8"/>
<dbReference type="InParanoid" id="A0A1B7MLD8"/>
<keyword evidence="3" id="KW-1185">Reference proteome</keyword>
<gene>
    <name evidence="2" type="ORF">K503DRAFT_775635</name>
</gene>
<sequence length="536" mass="60477">LFLFGLSLSANMWSQQTTISSVIMSTTAFGILFYVSTVLVSVLRPDSPFRTPGATLIGSVYNKFHPPRSTLHLNSFVKSSAIRWVLETSTNPEVVAAAAAMVPRVQWPKLDASAIYARLLDNFTACLDDRPELFVTYGKAMAHLRVQSVKIKSHYWKEYDAWRAWGDKSRFIRDAFIDGRLAYDRLNETRDEGAQRRYKADARTALRTMVVYGMQSRLSLPDDEELIWKGNLEWYRNDGIEPQSEEFDWLIDYLAVQVNHDKDDETKGDALLALSAMHGLGGSAKQFSYIKSLIHCMGPTRPHRVRYAALRAISDAREALSSIDNDSMQPGVDADLLDELAHALLTVIRLNDTSGPDVLFHHSRDRCYLRLIFALARSNEWCQRLASYGHVERCISLLDLDTVLASSIDLNFYLAGIFARIDPSARDHPFSPGVKRLQTLMRNAWDEAAKLCHIKECVEALPVLVTATRKSFLGLDNDVSSGELANLTRYVSWVLEKLLHERGETVSVVLPSVQDLCDDLRHKIDDTRTPTATTDF</sequence>
<reference evidence="2 3" key="1">
    <citation type="submission" date="2016-06" db="EMBL/GenBank/DDBJ databases">
        <title>Comparative genomics of the ectomycorrhizal sister species Rhizopogon vinicolor and Rhizopogon vesiculosus (Basidiomycota: Boletales) reveals a divergence of the mating type B locus.</title>
        <authorList>
            <consortium name="DOE Joint Genome Institute"/>
            <person name="Mujic A.B."/>
            <person name="Kuo A."/>
            <person name="Tritt A."/>
            <person name="Lipzen A."/>
            <person name="Chen C."/>
            <person name="Johnson J."/>
            <person name="Sharma A."/>
            <person name="Barry K."/>
            <person name="Grigoriev I.V."/>
            <person name="Spatafora J.W."/>
        </authorList>
    </citation>
    <scope>NUCLEOTIDE SEQUENCE [LARGE SCALE GENOMIC DNA]</scope>
    <source>
        <strain evidence="2 3">AM-OR11-026</strain>
    </source>
</reference>
<evidence type="ECO:0000313" key="2">
    <source>
        <dbReference type="EMBL" id="OAX33410.1"/>
    </source>
</evidence>
<evidence type="ECO:0000256" key="1">
    <source>
        <dbReference type="SAM" id="Phobius"/>
    </source>
</evidence>
<feature type="transmembrane region" description="Helical" evidence="1">
    <location>
        <begin position="20"/>
        <end position="43"/>
    </location>
</feature>
<dbReference type="Proteomes" id="UP000092154">
    <property type="component" value="Unassembled WGS sequence"/>
</dbReference>
<name>A0A1B7MLD8_9AGAM</name>
<dbReference type="EMBL" id="KV448774">
    <property type="protein sequence ID" value="OAX33410.1"/>
    <property type="molecule type" value="Genomic_DNA"/>
</dbReference>
<keyword evidence="1" id="KW-1133">Transmembrane helix</keyword>
<feature type="non-terminal residue" evidence="2">
    <location>
        <position position="1"/>
    </location>
</feature>
<dbReference type="SUPFAM" id="SSF48371">
    <property type="entry name" value="ARM repeat"/>
    <property type="match status" value="1"/>
</dbReference>
<evidence type="ECO:0000313" key="3">
    <source>
        <dbReference type="Proteomes" id="UP000092154"/>
    </source>
</evidence>
<accession>A0A1B7MLD8</accession>
<dbReference type="OrthoDB" id="2671307at2759"/>
<keyword evidence="1" id="KW-0812">Transmembrane</keyword>
<protein>
    <submittedName>
        <fullName evidence="2">Uncharacterized protein</fullName>
    </submittedName>
</protein>
<proteinExistence type="predicted"/>
<keyword evidence="1" id="KW-0472">Membrane</keyword>
<dbReference type="AlphaFoldDB" id="A0A1B7MLD8"/>
<dbReference type="InterPro" id="IPR016024">
    <property type="entry name" value="ARM-type_fold"/>
</dbReference>
<organism evidence="2 3">
    <name type="scientific">Rhizopogon vinicolor AM-OR11-026</name>
    <dbReference type="NCBI Taxonomy" id="1314800"/>
    <lineage>
        <taxon>Eukaryota</taxon>
        <taxon>Fungi</taxon>
        <taxon>Dikarya</taxon>
        <taxon>Basidiomycota</taxon>
        <taxon>Agaricomycotina</taxon>
        <taxon>Agaricomycetes</taxon>
        <taxon>Agaricomycetidae</taxon>
        <taxon>Boletales</taxon>
        <taxon>Suillineae</taxon>
        <taxon>Rhizopogonaceae</taxon>
        <taxon>Rhizopogon</taxon>
    </lineage>
</organism>